<evidence type="ECO:0000313" key="1">
    <source>
        <dbReference type="EMBL" id="TDW96732.1"/>
    </source>
</evidence>
<keyword evidence="2" id="KW-1185">Reference proteome</keyword>
<protein>
    <recommendedName>
        <fullName evidence="3">Cytochrome c domain-containing protein</fullName>
    </recommendedName>
</protein>
<evidence type="ECO:0008006" key="3">
    <source>
        <dbReference type="Google" id="ProtNLM"/>
    </source>
</evidence>
<dbReference type="AlphaFoldDB" id="A0A4V3GKR5"/>
<dbReference type="Proteomes" id="UP000294498">
    <property type="component" value="Unassembled WGS sequence"/>
</dbReference>
<dbReference type="RefSeq" id="WP_133997689.1">
    <property type="nucleotide sequence ID" value="NZ_SODV01000002.1"/>
</dbReference>
<sequence>MRRLILATLVLVGAGCAQPSTDNSILQSRIDSLQSKLDNAYAPGLGEFMMGIQEHHAKLWFAGTSGNWKLAAFETGEIKETLDDVRKYCTDRPEITQLPMIDPALDSVNAAIGRQHVAGFKSAFVLLTSTCNNCHLATKHEFNVIQIPVTPPITNQVYTPPVGKATPDKR</sequence>
<organism evidence="1 2">
    <name type="scientific">Dinghuibacter silviterrae</name>
    <dbReference type="NCBI Taxonomy" id="1539049"/>
    <lineage>
        <taxon>Bacteria</taxon>
        <taxon>Pseudomonadati</taxon>
        <taxon>Bacteroidota</taxon>
        <taxon>Chitinophagia</taxon>
        <taxon>Chitinophagales</taxon>
        <taxon>Chitinophagaceae</taxon>
        <taxon>Dinghuibacter</taxon>
    </lineage>
</organism>
<evidence type="ECO:0000313" key="2">
    <source>
        <dbReference type="Proteomes" id="UP000294498"/>
    </source>
</evidence>
<name>A0A4V3GKR5_9BACT</name>
<dbReference type="EMBL" id="SODV01000002">
    <property type="protein sequence ID" value="TDW96732.1"/>
    <property type="molecule type" value="Genomic_DNA"/>
</dbReference>
<proteinExistence type="predicted"/>
<reference evidence="1 2" key="1">
    <citation type="submission" date="2019-03" db="EMBL/GenBank/DDBJ databases">
        <title>Genomic Encyclopedia of Type Strains, Phase IV (KMG-IV): sequencing the most valuable type-strain genomes for metagenomic binning, comparative biology and taxonomic classification.</title>
        <authorList>
            <person name="Goeker M."/>
        </authorList>
    </citation>
    <scope>NUCLEOTIDE SEQUENCE [LARGE SCALE GENOMIC DNA]</scope>
    <source>
        <strain evidence="1 2">DSM 100059</strain>
    </source>
</reference>
<gene>
    <name evidence="1" type="ORF">EDB95_4568</name>
</gene>
<dbReference type="PROSITE" id="PS51257">
    <property type="entry name" value="PROKAR_LIPOPROTEIN"/>
    <property type="match status" value="1"/>
</dbReference>
<accession>A0A4V3GKR5</accession>
<comment type="caution">
    <text evidence="1">The sequence shown here is derived from an EMBL/GenBank/DDBJ whole genome shotgun (WGS) entry which is preliminary data.</text>
</comment>
<dbReference type="OrthoDB" id="6402114at2"/>